<feature type="region of interest" description="Disordered" evidence="1">
    <location>
        <begin position="36"/>
        <end position="102"/>
    </location>
</feature>
<proteinExistence type="predicted"/>
<evidence type="ECO:0000256" key="1">
    <source>
        <dbReference type="SAM" id="MobiDB-lite"/>
    </source>
</evidence>
<name>A0A7R8VFL9_TIMDO</name>
<dbReference type="AlphaFoldDB" id="A0A7R8VFL9"/>
<reference evidence="2" key="1">
    <citation type="submission" date="2020-11" db="EMBL/GenBank/DDBJ databases">
        <authorList>
            <person name="Tran Van P."/>
        </authorList>
    </citation>
    <scope>NUCLEOTIDE SEQUENCE</scope>
</reference>
<dbReference type="EMBL" id="OA565054">
    <property type="protein sequence ID" value="CAD7196212.1"/>
    <property type="molecule type" value="Genomic_DNA"/>
</dbReference>
<protein>
    <submittedName>
        <fullName evidence="2">Uncharacterized protein</fullName>
    </submittedName>
</protein>
<organism evidence="2">
    <name type="scientific">Timema douglasi</name>
    <name type="common">Walking stick</name>
    <dbReference type="NCBI Taxonomy" id="61478"/>
    <lineage>
        <taxon>Eukaryota</taxon>
        <taxon>Metazoa</taxon>
        <taxon>Ecdysozoa</taxon>
        <taxon>Arthropoda</taxon>
        <taxon>Hexapoda</taxon>
        <taxon>Insecta</taxon>
        <taxon>Pterygota</taxon>
        <taxon>Neoptera</taxon>
        <taxon>Polyneoptera</taxon>
        <taxon>Phasmatodea</taxon>
        <taxon>Timematodea</taxon>
        <taxon>Timematoidea</taxon>
        <taxon>Timematidae</taxon>
        <taxon>Timema</taxon>
    </lineage>
</organism>
<feature type="compositionally biased region" description="Polar residues" evidence="1">
    <location>
        <begin position="36"/>
        <end position="59"/>
    </location>
</feature>
<gene>
    <name evidence="2" type="ORF">TDIB3V08_LOCUS2565</name>
</gene>
<sequence>MVALLWKTNSPTEGTSVPLETNIIVDFQDGLAHPLQSSGAFLSSTSESLPSQPYNQNHFSGILEFRRGGTRPYIKSGDGPGSRDRKPPRIQQQMYVPPAQRK</sequence>
<accession>A0A7R8VFL9</accession>
<evidence type="ECO:0000313" key="2">
    <source>
        <dbReference type="EMBL" id="CAD7196212.1"/>
    </source>
</evidence>